<dbReference type="PhylomeDB" id="B4KDU3"/>
<dbReference type="GO" id="GO:0005634">
    <property type="term" value="C:nucleus"/>
    <property type="evidence" value="ECO:0007669"/>
    <property type="project" value="TreeGrafter"/>
</dbReference>
<dbReference type="InterPro" id="IPR036427">
    <property type="entry name" value="Bromodomain-like_sf"/>
</dbReference>
<evidence type="ECO:0000313" key="6">
    <source>
        <dbReference type="Proteomes" id="UP000009192"/>
    </source>
</evidence>
<dbReference type="InParanoid" id="B4KDU3"/>
<dbReference type="GO" id="GO:0006338">
    <property type="term" value="P:chromatin remodeling"/>
    <property type="evidence" value="ECO:0007669"/>
    <property type="project" value="TreeGrafter"/>
</dbReference>
<dbReference type="SMART" id="SM00297">
    <property type="entry name" value="BROMO"/>
    <property type="match status" value="1"/>
</dbReference>
<proteinExistence type="predicted"/>
<gene>
    <name evidence="5" type="primary">Dmoj\GI24531</name>
    <name evidence="5" type="ORF">Dmoj_GI24531</name>
</gene>
<reference evidence="5 6" key="1">
    <citation type="journal article" date="2007" name="Nature">
        <title>Evolution of genes and genomes on the Drosophila phylogeny.</title>
        <authorList>
            <consortium name="Drosophila 12 Genomes Consortium"/>
            <person name="Clark A.G."/>
            <person name="Eisen M.B."/>
            <person name="Smith D.R."/>
            <person name="Bergman C.M."/>
            <person name="Oliver B."/>
            <person name="Markow T.A."/>
            <person name="Kaufman T.C."/>
            <person name="Kellis M."/>
            <person name="Gelbart W."/>
            <person name="Iyer V.N."/>
            <person name="Pollard D.A."/>
            <person name="Sackton T.B."/>
            <person name="Larracuente A.M."/>
            <person name="Singh N.D."/>
            <person name="Abad J.P."/>
            <person name="Abt D.N."/>
            <person name="Adryan B."/>
            <person name="Aguade M."/>
            <person name="Akashi H."/>
            <person name="Anderson W.W."/>
            <person name="Aquadro C.F."/>
            <person name="Ardell D.H."/>
            <person name="Arguello R."/>
            <person name="Artieri C.G."/>
            <person name="Barbash D.A."/>
            <person name="Barker D."/>
            <person name="Barsanti P."/>
            <person name="Batterham P."/>
            <person name="Batzoglou S."/>
            <person name="Begun D."/>
            <person name="Bhutkar A."/>
            <person name="Blanco E."/>
            <person name="Bosak S.A."/>
            <person name="Bradley R.K."/>
            <person name="Brand A.D."/>
            <person name="Brent M.R."/>
            <person name="Brooks A.N."/>
            <person name="Brown R.H."/>
            <person name="Butlin R.K."/>
            <person name="Caggese C."/>
            <person name="Calvi B.R."/>
            <person name="Bernardo de Carvalho A."/>
            <person name="Caspi A."/>
            <person name="Castrezana S."/>
            <person name="Celniker S.E."/>
            <person name="Chang J.L."/>
            <person name="Chapple C."/>
            <person name="Chatterji S."/>
            <person name="Chinwalla A."/>
            <person name="Civetta A."/>
            <person name="Clifton S.W."/>
            <person name="Comeron J.M."/>
            <person name="Costello J.C."/>
            <person name="Coyne J.A."/>
            <person name="Daub J."/>
            <person name="David R.G."/>
            <person name="Delcher A.L."/>
            <person name="Delehaunty K."/>
            <person name="Do C.B."/>
            <person name="Ebling H."/>
            <person name="Edwards K."/>
            <person name="Eickbush T."/>
            <person name="Evans J.D."/>
            <person name="Filipski A."/>
            <person name="Findeiss S."/>
            <person name="Freyhult E."/>
            <person name="Fulton L."/>
            <person name="Fulton R."/>
            <person name="Garcia A.C."/>
            <person name="Gardiner A."/>
            <person name="Garfield D.A."/>
            <person name="Garvin B.E."/>
            <person name="Gibson G."/>
            <person name="Gilbert D."/>
            <person name="Gnerre S."/>
            <person name="Godfrey J."/>
            <person name="Good R."/>
            <person name="Gotea V."/>
            <person name="Gravely B."/>
            <person name="Greenberg A.J."/>
            <person name="Griffiths-Jones S."/>
            <person name="Gross S."/>
            <person name="Guigo R."/>
            <person name="Gustafson E.A."/>
            <person name="Haerty W."/>
            <person name="Hahn M.W."/>
            <person name="Halligan D.L."/>
            <person name="Halpern A.L."/>
            <person name="Halter G.M."/>
            <person name="Han M.V."/>
            <person name="Heger A."/>
            <person name="Hillier L."/>
            <person name="Hinrichs A.S."/>
            <person name="Holmes I."/>
            <person name="Hoskins R.A."/>
            <person name="Hubisz M.J."/>
            <person name="Hultmark D."/>
            <person name="Huntley M.A."/>
            <person name="Jaffe D.B."/>
            <person name="Jagadeeshan S."/>
            <person name="Jeck W.R."/>
            <person name="Johnson J."/>
            <person name="Jones C.D."/>
            <person name="Jordan W.C."/>
            <person name="Karpen G.H."/>
            <person name="Kataoka E."/>
            <person name="Keightley P.D."/>
            <person name="Kheradpour P."/>
            <person name="Kirkness E.F."/>
            <person name="Koerich L.B."/>
            <person name="Kristiansen K."/>
            <person name="Kudrna D."/>
            <person name="Kulathinal R.J."/>
            <person name="Kumar S."/>
            <person name="Kwok R."/>
            <person name="Lander E."/>
            <person name="Langley C.H."/>
            <person name="Lapoint R."/>
            <person name="Lazzaro B.P."/>
            <person name="Lee S.J."/>
            <person name="Levesque L."/>
            <person name="Li R."/>
            <person name="Lin C.F."/>
            <person name="Lin M.F."/>
            <person name="Lindblad-Toh K."/>
            <person name="Llopart A."/>
            <person name="Long M."/>
            <person name="Low L."/>
            <person name="Lozovsky E."/>
            <person name="Lu J."/>
            <person name="Luo M."/>
            <person name="Machado C.A."/>
            <person name="Makalowski W."/>
            <person name="Marzo M."/>
            <person name="Matsuda M."/>
            <person name="Matzkin L."/>
            <person name="McAllister B."/>
            <person name="McBride C.S."/>
            <person name="McKernan B."/>
            <person name="McKernan K."/>
            <person name="Mendez-Lago M."/>
            <person name="Minx P."/>
            <person name="Mollenhauer M.U."/>
            <person name="Montooth K."/>
            <person name="Mount S.M."/>
            <person name="Mu X."/>
            <person name="Myers E."/>
            <person name="Negre B."/>
            <person name="Newfeld S."/>
            <person name="Nielsen R."/>
            <person name="Noor M.A."/>
            <person name="O'Grady P."/>
            <person name="Pachter L."/>
            <person name="Papaceit M."/>
            <person name="Parisi M.J."/>
            <person name="Parisi M."/>
            <person name="Parts L."/>
            <person name="Pedersen J.S."/>
            <person name="Pesole G."/>
            <person name="Phillippy A.M."/>
            <person name="Ponting C.P."/>
            <person name="Pop M."/>
            <person name="Porcelli D."/>
            <person name="Powell J.R."/>
            <person name="Prohaska S."/>
            <person name="Pruitt K."/>
            <person name="Puig M."/>
            <person name="Quesneville H."/>
            <person name="Ram K.R."/>
            <person name="Rand D."/>
            <person name="Rasmussen M.D."/>
            <person name="Reed L.K."/>
            <person name="Reenan R."/>
            <person name="Reily A."/>
            <person name="Remington K.A."/>
            <person name="Rieger T.T."/>
            <person name="Ritchie M.G."/>
            <person name="Robin C."/>
            <person name="Rogers Y.H."/>
            <person name="Rohde C."/>
            <person name="Rozas J."/>
            <person name="Rubenfield M.J."/>
            <person name="Ruiz A."/>
            <person name="Russo S."/>
            <person name="Salzberg S.L."/>
            <person name="Sanchez-Gracia A."/>
            <person name="Saranga D.J."/>
            <person name="Sato H."/>
            <person name="Schaeffer S.W."/>
            <person name="Schatz M.C."/>
            <person name="Schlenke T."/>
            <person name="Schwartz R."/>
            <person name="Segarra C."/>
            <person name="Singh R.S."/>
            <person name="Sirot L."/>
            <person name="Sirota M."/>
            <person name="Sisneros N.B."/>
            <person name="Smith C.D."/>
            <person name="Smith T.F."/>
            <person name="Spieth J."/>
            <person name="Stage D.E."/>
            <person name="Stark A."/>
            <person name="Stephan W."/>
            <person name="Strausberg R.L."/>
            <person name="Strempel S."/>
            <person name="Sturgill D."/>
            <person name="Sutton G."/>
            <person name="Sutton G.G."/>
            <person name="Tao W."/>
            <person name="Teichmann S."/>
            <person name="Tobari Y.N."/>
            <person name="Tomimura Y."/>
            <person name="Tsolas J.M."/>
            <person name="Valente V.L."/>
            <person name="Venter E."/>
            <person name="Venter J.C."/>
            <person name="Vicario S."/>
            <person name="Vieira F.G."/>
            <person name="Vilella A.J."/>
            <person name="Villasante A."/>
            <person name="Walenz B."/>
            <person name="Wang J."/>
            <person name="Wasserman M."/>
            <person name="Watts T."/>
            <person name="Wilson D."/>
            <person name="Wilson R.K."/>
            <person name="Wing R.A."/>
            <person name="Wolfner M.F."/>
            <person name="Wong A."/>
            <person name="Wong G.K."/>
            <person name="Wu C.I."/>
            <person name="Wu G."/>
            <person name="Yamamoto D."/>
            <person name="Yang H.P."/>
            <person name="Yang S.P."/>
            <person name="Yorke J.A."/>
            <person name="Yoshida K."/>
            <person name="Zdobnov E."/>
            <person name="Zhang P."/>
            <person name="Zhang Y."/>
            <person name="Zimin A.V."/>
            <person name="Baldwin J."/>
            <person name="Abdouelleil A."/>
            <person name="Abdulkadir J."/>
            <person name="Abebe A."/>
            <person name="Abera B."/>
            <person name="Abreu J."/>
            <person name="Acer S.C."/>
            <person name="Aftuck L."/>
            <person name="Alexander A."/>
            <person name="An P."/>
            <person name="Anderson E."/>
            <person name="Anderson S."/>
            <person name="Arachi H."/>
            <person name="Azer M."/>
            <person name="Bachantsang P."/>
            <person name="Barry A."/>
            <person name="Bayul T."/>
            <person name="Berlin A."/>
            <person name="Bessette D."/>
            <person name="Bloom T."/>
            <person name="Blye J."/>
            <person name="Boguslavskiy L."/>
            <person name="Bonnet C."/>
            <person name="Boukhgalter B."/>
            <person name="Bourzgui I."/>
            <person name="Brown A."/>
            <person name="Cahill P."/>
            <person name="Channer S."/>
            <person name="Cheshatsang Y."/>
            <person name="Chuda L."/>
            <person name="Citroen M."/>
            <person name="Collymore A."/>
            <person name="Cooke P."/>
            <person name="Costello M."/>
            <person name="D'Aco K."/>
            <person name="Daza R."/>
            <person name="De Haan G."/>
            <person name="DeGray S."/>
            <person name="DeMaso C."/>
            <person name="Dhargay N."/>
            <person name="Dooley K."/>
            <person name="Dooley E."/>
            <person name="Doricent M."/>
            <person name="Dorje P."/>
            <person name="Dorjee K."/>
            <person name="Dupes A."/>
            <person name="Elong R."/>
            <person name="Falk J."/>
            <person name="Farina A."/>
            <person name="Faro S."/>
            <person name="Ferguson D."/>
            <person name="Fisher S."/>
            <person name="Foley C.D."/>
            <person name="Franke A."/>
            <person name="Friedrich D."/>
            <person name="Gadbois L."/>
            <person name="Gearin G."/>
            <person name="Gearin C.R."/>
            <person name="Giannoukos G."/>
            <person name="Goode T."/>
            <person name="Graham J."/>
            <person name="Grandbois E."/>
            <person name="Grewal S."/>
            <person name="Gyaltsen K."/>
            <person name="Hafez N."/>
            <person name="Hagos B."/>
            <person name="Hall J."/>
            <person name="Henson C."/>
            <person name="Hollinger A."/>
            <person name="Honan T."/>
            <person name="Huard M.D."/>
            <person name="Hughes L."/>
            <person name="Hurhula B."/>
            <person name="Husby M.E."/>
            <person name="Kamat A."/>
            <person name="Kanga B."/>
            <person name="Kashin S."/>
            <person name="Khazanovich D."/>
            <person name="Kisner P."/>
            <person name="Lance K."/>
            <person name="Lara M."/>
            <person name="Lee W."/>
            <person name="Lennon N."/>
            <person name="Letendre F."/>
            <person name="LeVine R."/>
            <person name="Lipovsky A."/>
            <person name="Liu X."/>
            <person name="Liu J."/>
            <person name="Liu S."/>
            <person name="Lokyitsang T."/>
            <person name="Lokyitsang Y."/>
            <person name="Lubonja R."/>
            <person name="Lui A."/>
            <person name="MacDonald P."/>
            <person name="Magnisalis V."/>
            <person name="Maru K."/>
            <person name="Matthews C."/>
            <person name="McCusker W."/>
            <person name="McDonough S."/>
            <person name="Mehta T."/>
            <person name="Meldrim J."/>
            <person name="Meneus L."/>
            <person name="Mihai O."/>
            <person name="Mihalev A."/>
            <person name="Mihova T."/>
            <person name="Mittelman R."/>
            <person name="Mlenga V."/>
            <person name="Montmayeur A."/>
            <person name="Mulrain L."/>
            <person name="Navidi A."/>
            <person name="Naylor J."/>
            <person name="Negash T."/>
            <person name="Nguyen T."/>
            <person name="Nguyen N."/>
            <person name="Nicol R."/>
            <person name="Norbu C."/>
            <person name="Norbu N."/>
            <person name="Novod N."/>
            <person name="O'Neill B."/>
            <person name="Osman S."/>
            <person name="Markiewicz E."/>
            <person name="Oyono O.L."/>
            <person name="Patti C."/>
            <person name="Phunkhang P."/>
            <person name="Pierre F."/>
            <person name="Priest M."/>
            <person name="Raghuraman S."/>
            <person name="Rege F."/>
            <person name="Reyes R."/>
            <person name="Rise C."/>
            <person name="Rogov P."/>
            <person name="Ross K."/>
            <person name="Ryan E."/>
            <person name="Settipalli S."/>
            <person name="Shea T."/>
            <person name="Sherpa N."/>
            <person name="Shi L."/>
            <person name="Shih D."/>
            <person name="Sparrow T."/>
            <person name="Spaulding J."/>
            <person name="Stalker J."/>
            <person name="Stange-Thomann N."/>
            <person name="Stavropoulos S."/>
            <person name="Stone C."/>
            <person name="Strader C."/>
            <person name="Tesfaye S."/>
            <person name="Thomson T."/>
            <person name="Thoulutsang Y."/>
            <person name="Thoulutsang D."/>
            <person name="Topham K."/>
            <person name="Topping I."/>
            <person name="Tsamla T."/>
            <person name="Vassiliev H."/>
            <person name="Vo A."/>
            <person name="Wangchuk T."/>
            <person name="Wangdi T."/>
            <person name="Weiand M."/>
            <person name="Wilkinson J."/>
            <person name="Wilson A."/>
            <person name="Yadav S."/>
            <person name="Young G."/>
            <person name="Yu Q."/>
            <person name="Zembek L."/>
            <person name="Zhong D."/>
            <person name="Zimmer A."/>
            <person name="Zwirko Z."/>
            <person name="Jaffe D.B."/>
            <person name="Alvarez P."/>
            <person name="Brockman W."/>
            <person name="Butler J."/>
            <person name="Chin C."/>
            <person name="Gnerre S."/>
            <person name="Grabherr M."/>
            <person name="Kleber M."/>
            <person name="Mauceli E."/>
            <person name="MacCallum I."/>
        </authorList>
    </citation>
    <scope>NUCLEOTIDE SEQUENCE [LARGE SCALE GENOMIC DNA]</scope>
    <source>
        <strain evidence="6">Tucson 15081-1352.22</strain>
    </source>
</reference>
<dbReference type="FunCoup" id="B4KDU3">
    <property type="interactions" value="2"/>
</dbReference>
<dbReference type="EMBL" id="CH933806">
    <property type="protein sequence ID" value="EDW14940.1"/>
    <property type="molecule type" value="Genomic_DNA"/>
</dbReference>
<feature type="region of interest" description="Disordered" evidence="3">
    <location>
        <begin position="185"/>
        <end position="223"/>
    </location>
</feature>
<dbReference type="OMA" id="IFENCML"/>
<organism evidence="5 6">
    <name type="scientific">Drosophila mojavensis</name>
    <name type="common">Fruit fly</name>
    <dbReference type="NCBI Taxonomy" id="7230"/>
    <lineage>
        <taxon>Eukaryota</taxon>
        <taxon>Metazoa</taxon>
        <taxon>Ecdysozoa</taxon>
        <taxon>Arthropoda</taxon>
        <taxon>Hexapoda</taxon>
        <taxon>Insecta</taxon>
        <taxon>Pterygota</taxon>
        <taxon>Neoptera</taxon>
        <taxon>Endopterygota</taxon>
        <taxon>Diptera</taxon>
        <taxon>Brachycera</taxon>
        <taxon>Muscomorpha</taxon>
        <taxon>Ephydroidea</taxon>
        <taxon>Drosophilidae</taxon>
        <taxon>Drosophila</taxon>
    </lineage>
</organism>
<evidence type="ECO:0000256" key="3">
    <source>
        <dbReference type="SAM" id="MobiDB-lite"/>
    </source>
</evidence>
<feature type="compositionally biased region" description="Basic residues" evidence="3">
    <location>
        <begin position="1"/>
        <end position="13"/>
    </location>
</feature>
<dbReference type="eggNOG" id="KOG1474">
    <property type="taxonomic scope" value="Eukaryota"/>
</dbReference>
<dbReference type="Proteomes" id="UP000009192">
    <property type="component" value="Unassembled WGS sequence"/>
</dbReference>
<dbReference type="InterPro" id="IPR018359">
    <property type="entry name" value="Bromodomain_CS"/>
</dbReference>
<dbReference type="PROSITE" id="PS00633">
    <property type="entry name" value="BROMODOMAIN_1"/>
    <property type="match status" value="1"/>
</dbReference>
<dbReference type="PROSITE" id="PS50014">
    <property type="entry name" value="BROMODOMAIN_2"/>
    <property type="match status" value="1"/>
</dbReference>
<evidence type="ECO:0000259" key="4">
    <source>
        <dbReference type="PROSITE" id="PS50014"/>
    </source>
</evidence>
<evidence type="ECO:0000256" key="1">
    <source>
        <dbReference type="ARBA" id="ARBA00023117"/>
    </source>
</evidence>
<dbReference type="PRINTS" id="PR00503">
    <property type="entry name" value="BROMODOMAIN"/>
</dbReference>
<name>B4KDU3_DROMO</name>
<protein>
    <recommendedName>
        <fullName evidence="4">Bromo domain-containing protein</fullName>
    </recommendedName>
</protein>
<feature type="domain" description="Bromo" evidence="4">
    <location>
        <begin position="65"/>
        <end position="137"/>
    </location>
</feature>
<keyword evidence="6" id="KW-1185">Reference proteome</keyword>
<keyword evidence="1 2" id="KW-0103">Bromodomain</keyword>
<evidence type="ECO:0000313" key="5">
    <source>
        <dbReference type="EMBL" id="EDW14940.1"/>
    </source>
</evidence>
<feature type="region of interest" description="Disordered" evidence="3">
    <location>
        <begin position="1"/>
        <end position="20"/>
    </location>
</feature>
<dbReference type="InterPro" id="IPR050935">
    <property type="entry name" value="Bromo_chromatin_reader"/>
</dbReference>
<dbReference type="Gene3D" id="1.20.920.10">
    <property type="entry name" value="Bromodomain-like"/>
    <property type="match status" value="2"/>
</dbReference>
<dbReference type="GO" id="GO:0006355">
    <property type="term" value="P:regulation of DNA-templated transcription"/>
    <property type="evidence" value="ECO:0007669"/>
    <property type="project" value="TreeGrafter"/>
</dbReference>
<dbReference type="KEGG" id="dmo:Dmoj_GI24531"/>
<dbReference type="OrthoDB" id="8063680at2759"/>
<dbReference type="SUPFAM" id="SSF47370">
    <property type="entry name" value="Bromodomain"/>
    <property type="match status" value="2"/>
</dbReference>
<feature type="compositionally biased region" description="Acidic residues" evidence="3">
    <location>
        <begin position="200"/>
        <end position="220"/>
    </location>
</feature>
<evidence type="ECO:0000256" key="2">
    <source>
        <dbReference type="PROSITE-ProRule" id="PRU00035"/>
    </source>
</evidence>
<dbReference type="HOGENOM" id="CLU_783627_0_0_1"/>
<dbReference type="GO" id="GO:0000785">
    <property type="term" value="C:chromatin"/>
    <property type="evidence" value="ECO:0007669"/>
    <property type="project" value="TreeGrafter"/>
</dbReference>
<dbReference type="Pfam" id="PF00439">
    <property type="entry name" value="Bromodomain"/>
    <property type="match status" value="2"/>
</dbReference>
<accession>B4KDU3</accession>
<sequence>MYKLGKGKMKPKQAKPSTEEIPPRIEPRVLPVNGVVQPPVIPPPERPGRLTNVLESLKSVLESLWRSRWSSYFKEPVDATKLCIPNYHTVIKNPMDLSTIRQRLNNNYYWRANEALEDFELIFANSSLFFMPGTRVHAAGKQLYAIFRTCLSMIDMSNETELSTKSLLRRRKVRPLQLERACPVPSKLPRLDDGACQTQEGDDSESESDVDDEPDGEPVEFDSTPNILIDWQIYLVEKNHSLRMLQCLTKRKRDYINWPFRSGDLWRQYSQNIRYNHDVEDKLDWETLRFMLDNDEIENFEHFIEKLRTMFQNALACFPMDENVIEATTALNAVLESRLGAFRSSLTEAKKRIQYLASKKLRDYNIILSQQDSYLSSEERFSYGAGSYHQYR</sequence>
<dbReference type="AlphaFoldDB" id="B4KDU3"/>
<dbReference type="InterPro" id="IPR001487">
    <property type="entry name" value="Bromodomain"/>
</dbReference>
<dbReference type="PANTHER" id="PTHR22880">
    <property type="entry name" value="FALZ-RELATED BROMODOMAIN-CONTAINING PROTEINS"/>
    <property type="match status" value="1"/>
</dbReference>
<dbReference type="PANTHER" id="PTHR22880:SF225">
    <property type="entry name" value="BROMODOMAIN-CONTAINING PROTEIN BET-1-RELATED"/>
    <property type="match status" value="1"/>
</dbReference>